<gene>
    <name evidence="1" type="ORF">CPB84DRAFT_1848086</name>
</gene>
<proteinExistence type="predicted"/>
<comment type="caution">
    <text evidence="1">The sequence shown here is derived from an EMBL/GenBank/DDBJ whole genome shotgun (WGS) entry which is preliminary data.</text>
</comment>
<organism evidence="1 2">
    <name type="scientific">Gymnopilus junonius</name>
    <name type="common">Spectacular rustgill mushroom</name>
    <name type="synonym">Gymnopilus spectabilis subsp. junonius</name>
    <dbReference type="NCBI Taxonomy" id="109634"/>
    <lineage>
        <taxon>Eukaryota</taxon>
        <taxon>Fungi</taxon>
        <taxon>Dikarya</taxon>
        <taxon>Basidiomycota</taxon>
        <taxon>Agaricomycotina</taxon>
        <taxon>Agaricomycetes</taxon>
        <taxon>Agaricomycetidae</taxon>
        <taxon>Agaricales</taxon>
        <taxon>Agaricineae</taxon>
        <taxon>Hymenogastraceae</taxon>
        <taxon>Gymnopilus</taxon>
    </lineage>
</organism>
<name>A0A9P5TM45_GYMJU</name>
<dbReference type="Proteomes" id="UP000724874">
    <property type="component" value="Unassembled WGS sequence"/>
</dbReference>
<evidence type="ECO:0000313" key="1">
    <source>
        <dbReference type="EMBL" id="KAF8896909.1"/>
    </source>
</evidence>
<dbReference type="AlphaFoldDB" id="A0A9P5TM45"/>
<reference evidence="1" key="1">
    <citation type="submission" date="2020-11" db="EMBL/GenBank/DDBJ databases">
        <authorList>
            <consortium name="DOE Joint Genome Institute"/>
            <person name="Ahrendt S."/>
            <person name="Riley R."/>
            <person name="Andreopoulos W."/>
            <person name="LaButti K."/>
            <person name="Pangilinan J."/>
            <person name="Ruiz-duenas F.J."/>
            <person name="Barrasa J.M."/>
            <person name="Sanchez-Garcia M."/>
            <person name="Camarero S."/>
            <person name="Miyauchi S."/>
            <person name="Serrano A."/>
            <person name="Linde D."/>
            <person name="Babiker R."/>
            <person name="Drula E."/>
            <person name="Ayuso-Fernandez I."/>
            <person name="Pacheco R."/>
            <person name="Padilla G."/>
            <person name="Ferreira P."/>
            <person name="Barriuso J."/>
            <person name="Kellner H."/>
            <person name="Castanera R."/>
            <person name="Alfaro M."/>
            <person name="Ramirez L."/>
            <person name="Pisabarro A.G."/>
            <person name="Kuo A."/>
            <person name="Tritt A."/>
            <person name="Lipzen A."/>
            <person name="He G."/>
            <person name="Yan M."/>
            <person name="Ng V."/>
            <person name="Cullen D."/>
            <person name="Martin F."/>
            <person name="Rosso M.-N."/>
            <person name="Henrissat B."/>
            <person name="Hibbett D."/>
            <person name="Martinez A.T."/>
            <person name="Grigoriev I.V."/>
        </authorList>
    </citation>
    <scope>NUCLEOTIDE SEQUENCE</scope>
    <source>
        <strain evidence="1">AH 44721</strain>
    </source>
</reference>
<accession>A0A9P5TM45</accession>
<protein>
    <submittedName>
        <fullName evidence="1">Uncharacterized protein</fullName>
    </submittedName>
</protein>
<keyword evidence="2" id="KW-1185">Reference proteome</keyword>
<sequence length="193" mass="22188">MSTTHGFVPPPDLLMLGNCGAPVRRLYNRRLASSEFQKLPLLTNVLTTGEDEDLDSLKTAYPAFEKMITHFIAYERCLFGVRGDWTRSREMRDLLKVEIDFKMPSYKILLLSRLRSSFNAHQMAELCSFFMLYHLVDIMAWLADLGRRALVMSRLVELSEKDMLPVYNHVCNWSTKALQLHAILNGVPFTDVA</sequence>
<dbReference type="EMBL" id="JADNYJ010000058">
    <property type="protein sequence ID" value="KAF8896909.1"/>
    <property type="molecule type" value="Genomic_DNA"/>
</dbReference>
<evidence type="ECO:0000313" key="2">
    <source>
        <dbReference type="Proteomes" id="UP000724874"/>
    </source>
</evidence>